<keyword evidence="9" id="KW-1185">Reference proteome</keyword>
<dbReference type="PROSITE" id="PS50850">
    <property type="entry name" value="MFS"/>
    <property type="match status" value="1"/>
</dbReference>
<feature type="transmembrane region" description="Helical" evidence="6">
    <location>
        <begin position="175"/>
        <end position="195"/>
    </location>
</feature>
<dbReference type="PANTHER" id="PTHR42718:SF9">
    <property type="entry name" value="MAJOR FACILITATOR SUPERFAMILY MULTIDRUG TRANSPORTER MFSC"/>
    <property type="match status" value="1"/>
</dbReference>
<name>A0A9P5V7T1_9FUNG</name>
<keyword evidence="3 6" id="KW-0812">Transmembrane</keyword>
<organism evidence="8 9">
    <name type="scientific">Linnemannia schmuckeri</name>
    <dbReference type="NCBI Taxonomy" id="64567"/>
    <lineage>
        <taxon>Eukaryota</taxon>
        <taxon>Fungi</taxon>
        <taxon>Fungi incertae sedis</taxon>
        <taxon>Mucoromycota</taxon>
        <taxon>Mortierellomycotina</taxon>
        <taxon>Mortierellomycetes</taxon>
        <taxon>Mortierellales</taxon>
        <taxon>Mortierellaceae</taxon>
        <taxon>Linnemannia</taxon>
    </lineage>
</organism>
<dbReference type="InterPro" id="IPR036259">
    <property type="entry name" value="MFS_trans_sf"/>
</dbReference>
<evidence type="ECO:0000256" key="6">
    <source>
        <dbReference type="SAM" id="Phobius"/>
    </source>
</evidence>
<dbReference type="Pfam" id="PF07690">
    <property type="entry name" value="MFS_1"/>
    <property type="match status" value="1"/>
</dbReference>
<dbReference type="Proteomes" id="UP000748756">
    <property type="component" value="Unassembled WGS sequence"/>
</dbReference>
<dbReference type="InterPro" id="IPR020846">
    <property type="entry name" value="MFS_dom"/>
</dbReference>
<proteinExistence type="predicted"/>
<evidence type="ECO:0000313" key="8">
    <source>
        <dbReference type="EMBL" id="KAF9146629.1"/>
    </source>
</evidence>
<dbReference type="GO" id="GO:0022857">
    <property type="term" value="F:transmembrane transporter activity"/>
    <property type="evidence" value="ECO:0007669"/>
    <property type="project" value="InterPro"/>
</dbReference>
<keyword evidence="2" id="KW-0813">Transport</keyword>
<evidence type="ECO:0000313" key="9">
    <source>
        <dbReference type="Proteomes" id="UP000748756"/>
    </source>
</evidence>
<accession>A0A9P5V7T1</accession>
<reference evidence="8" key="1">
    <citation type="journal article" date="2020" name="Fungal Divers.">
        <title>Resolving the Mortierellaceae phylogeny through synthesis of multi-gene phylogenetics and phylogenomics.</title>
        <authorList>
            <person name="Vandepol N."/>
            <person name="Liber J."/>
            <person name="Desiro A."/>
            <person name="Na H."/>
            <person name="Kennedy M."/>
            <person name="Barry K."/>
            <person name="Grigoriev I.V."/>
            <person name="Miller A.N."/>
            <person name="O'Donnell K."/>
            <person name="Stajich J.E."/>
            <person name="Bonito G."/>
        </authorList>
    </citation>
    <scope>NUCLEOTIDE SEQUENCE</scope>
    <source>
        <strain evidence="8">NRRL 6426</strain>
    </source>
</reference>
<evidence type="ECO:0000256" key="2">
    <source>
        <dbReference type="ARBA" id="ARBA00022448"/>
    </source>
</evidence>
<evidence type="ECO:0000256" key="4">
    <source>
        <dbReference type="ARBA" id="ARBA00022989"/>
    </source>
</evidence>
<protein>
    <recommendedName>
        <fullName evidence="7">Major facilitator superfamily (MFS) profile domain-containing protein</fullName>
    </recommendedName>
</protein>
<feature type="transmembrane region" description="Helical" evidence="6">
    <location>
        <begin position="207"/>
        <end position="224"/>
    </location>
</feature>
<evidence type="ECO:0000256" key="5">
    <source>
        <dbReference type="ARBA" id="ARBA00023136"/>
    </source>
</evidence>
<gene>
    <name evidence="8" type="ORF">BG015_011554</name>
</gene>
<keyword evidence="5 6" id="KW-0472">Membrane</keyword>
<dbReference type="Gene3D" id="1.20.1720.10">
    <property type="entry name" value="Multidrug resistance protein D"/>
    <property type="match status" value="1"/>
</dbReference>
<evidence type="ECO:0000259" key="7">
    <source>
        <dbReference type="PROSITE" id="PS50850"/>
    </source>
</evidence>
<evidence type="ECO:0000256" key="3">
    <source>
        <dbReference type="ARBA" id="ARBA00022692"/>
    </source>
</evidence>
<dbReference type="EMBL" id="JAAAUQ010000901">
    <property type="protein sequence ID" value="KAF9146629.1"/>
    <property type="molecule type" value="Genomic_DNA"/>
</dbReference>
<sequence>MLADPSQLKGIDYLRQRLRSALLYVVSTAQFFDIVNGASVLMAFLQIAQDLDCSMTEVLWIPNAYTISFAGLLLLSGLLRDLFDHRRIFMAGLFWFALWALIISFSTSPLMFILACALQGMGAASTVPTAMVLITTKYPPGPERTKVLSVFGIFDGLDSVTGTLFAGGLAERPKVGFLGVVSATIGVTGIVYYIFTGINYGWANAKTLPTLVVSLVLLVSFRFIENRV</sequence>
<evidence type="ECO:0000256" key="1">
    <source>
        <dbReference type="ARBA" id="ARBA00004141"/>
    </source>
</evidence>
<feature type="transmembrane region" description="Helical" evidence="6">
    <location>
        <begin position="88"/>
        <end position="106"/>
    </location>
</feature>
<feature type="transmembrane region" description="Helical" evidence="6">
    <location>
        <begin position="21"/>
        <end position="47"/>
    </location>
</feature>
<comment type="subcellular location">
    <subcellularLocation>
        <location evidence="1">Membrane</location>
        <topology evidence="1">Multi-pass membrane protein</topology>
    </subcellularLocation>
</comment>
<dbReference type="SUPFAM" id="SSF103473">
    <property type="entry name" value="MFS general substrate transporter"/>
    <property type="match status" value="1"/>
</dbReference>
<feature type="transmembrane region" description="Helical" evidence="6">
    <location>
        <begin position="147"/>
        <end position="169"/>
    </location>
</feature>
<comment type="caution">
    <text evidence="8">The sequence shown here is derived from an EMBL/GenBank/DDBJ whole genome shotgun (WGS) entry which is preliminary data.</text>
</comment>
<feature type="domain" description="Major facilitator superfamily (MFS) profile" evidence="7">
    <location>
        <begin position="22"/>
        <end position="228"/>
    </location>
</feature>
<dbReference type="AlphaFoldDB" id="A0A9P5V7T1"/>
<feature type="transmembrane region" description="Helical" evidence="6">
    <location>
        <begin position="59"/>
        <end position="79"/>
    </location>
</feature>
<dbReference type="OrthoDB" id="2130629at2759"/>
<dbReference type="GO" id="GO:0016020">
    <property type="term" value="C:membrane"/>
    <property type="evidence" value="ECO:0007669"/>
    <property type="project" value="UniProtKB-SubCell"/>
</dbReference>
<dbReference type="PANTHER" id="PTHR42718">
    <property type="entry name" value="MAJOR FACILITATOR SUPERFAMILY MULTIDRUG TRANSPORTER MFSC"/>
    <property type="match status" value="1"/>
</dbReference>
<dbReference type="InterPro" id="IPR011701">
    <property type="entry name" value="MFS"/>
</dbReference>
<keyword evidence="4 6" id="KW-1133">Transmembrane helix</keyword>